<feature type="region of interest" description="Disordered" evidence="1">
    <location>
        <begin position="206"/>
        <end position="357"/>
    </location>
</feature>
<sequence>MVGGTPRRSARISHLDGGISLPGAHNDFYGQNSLLGPTRGGSKGPISEDENDRRNNELYNEMFSLSRGIGQNKLPQQDTSPLDTAMANIRNSSRRNKGSRETSLSDEATPSDDDIFIPPVNQRDPVSSYRPFSQEDPWKLRNEVGNRNLYTAGVQNPHQTPYNRKNHPSEPNSLASKWGMAGGRPTPAPLSTRSFVHEDHLFNAANIQSPSIRPPPAGRQQSSKNQGTTETSPPPPPPPAPPAPPAQPIPPAPPAQPVAPAPPVQPVPPVQNPPPPPPPVPPVQNPPPPPPVVDPARVQALRDRLGKNPEREHSAPKPWVTRDDLSDAQKDHVERFRSRVRLTEGPVVPSPPWKKAS</sequence>
<evidence type="ECO:0000256" key="1">
    <source>
        <dbReference type="SAM" id="MobiDB-lite"/>
    </source>
</evidence>
<feature type="compositionally biased region" description="Polar residues" evidence="1">
    <location>
        <begin position="153"/>
        <end position="175"/>
    </location>
</feature>
<dbReference type="EMBL" id="KI912111">
    <property type="protein sequence ID" value="ETS82918.1"/>
    <property type="molecule type" value="Genomic_DNA"/>
</dbReference>
<dbReference type="AlphaFoldDB" id="W3X9Y3"/>
<feature type="compositionally biased region" description="Basic and acidic residues" evidence="1">
    <location>
        <begin position="300"/>
        <end position="337"/>
    </location>
</feature>
<dbReference type="InParanoid" id="W3X9Y3"/>
<keyword evidence="3" id="KW-1185">Reference proteome</keyword>
<dbReference type="KEGG" id="pfy:PFICI_04794"/>
<dbReference type="GeneID" id="19269807"/>
<feature type="region of interest" description="Disordered" evidence="1">
    <location>
        <begin position="1"/>
        <end position="53"/>
    </location>
</feature>
<feature type="compositionally biased region" description="Pro residues" evidence="1">
    <location>
        <begin position="232"/>
        <end position="293"/>
    </location>
</feature>
<dbReference type="HOGENOM" id="CLU_776358_0_0_1"/>
<gene>
    <name evidence="2" type="ORF">PFICI_04794</name>
</gene>
<feature type="region of interest" description="Disordered" evidence="1">
    <location>
        <begin position="152"/>
        <end position="192"/>
    </location>
</feature>
<proteinExistence type="predicted"/>
<protein>
    <submittedName>
        <fullName evidence="2">Uncharacterized protein</fullName>
    </submittedName>
</protein>
<reference evidence="3" key="1">
    <citation type="journal article" date="2015" name="BMC Genomics">
        <title>Genomic and transcriptomic analysis of the endophytic fungus Pestalotiopsis fici reveals its lifestyle and high potential for synthesis of natural products.</title>
        <authorList>
            <person name="Wang X."/>
            <person name="Zhang X."/>
            <person name="Liu L."/>
            <person name="Xiang M."/>
            <person name="Wang W."/>
            <person name="Sun X."/>
            <person name="Che Y."/>
            <person name="Guo L."/>
            <person name="Liu G."/>
            <person name="Guo L."/>
            <person name="Wang C."/>
            <person name="Yin W.B."/>
            <person name="Stadler M."/>
            <person name="Zhang X."/>
            <person name="Liu X."/>
        </authorList>
    </citation>
    <scope>NUCLEOTIDE SEQUENCE [LARGE SCALE GENOMIC DNA]</scope>
    <source>
        <strain evidence="3">W106-1 / CGMCC3.15140</strain>
    </source>
</reference>
<feature type="region of interest" description="Disordered" evidence="1">
    <location>
        <begin position="88"/>
        <end position="134"/>
    </location>
</feature>
<feature type="compositionally biased region" description="Polar residues" evidence="1">
    <location>
        <begin position="219"/>
        <end position="231"/>
    </location>
</feature>
<evidence type="ECO:0000313" key="3">
    <source>
        <dbReference type="Proteomes" id="UP000030651"/>
    </source>
</evidence>
<dbReference type="PRINTS" id="PR01217">
    <property type="entry name" value="PRICHEXTENSN"/>
</dbReference>
<feature type="compositionally biased region" description="Pro residues" evidence="1">
    <location>
        <begin position="348"/>
        <end position="357"/>
    </location>
</feature>
<dbReference type="Proteomes" id="UP000030651">
    <property type="component" value="Unassembled WGS sequence"/>
</dbReference>
<accession>W3X9Y3</accession>
<name>W3X9Y3_PESFW</name>
<evidence type="ECO:0000313" key="2">
    <source>
        <dbReference type="EMBL" id="ETS82918.1"/>
    </source>
</evidence>
<dbReference type="RefSeq" id="XP_007831566.1">
    <property type="nucleotide sequence ID" value="XM_007833375.1"/>
</dbReference>
<organism evidence="2 3">
    <name type="scientific">Pestalotiopsis fici (strain W106-1 / CGMCC3.15140)</name>
    <dbReference type="NCBI Taxonomy" id="1229662"/>
    <lineage>
        <taxon>Eukaryota</taxon>
        <taxon>Fungi</taxon>
        <taxon>Dikarya</taxon>
        <taxon>Ascomycota</taxon>
        <taxon>Pezizomycotina</taxon>
        <taxon>Sordariomycetes</taxon>
        <taxon>Xylariomycetidae</taxon>
        <taxon>Amphisphaeriales</taxon>
        <taxon>Sporocadaceae</taxon>
        <taxon>Pestalotiopsis</taxon>
    </lineage>
</organism>